<organism evidence="2 3">
    <name type="scientific">Aphanomyces stellatus</name>
    <dbReference type="NCBI Taxonomy" id="120398"/>
    <lineage>
        <taxon>Eukaryota</taxon>
        <taxon>Sar</taxon>
        <taxon>Stramenopiles</taxon>
        <taxon>Oomycota</taxon>
        <taxon>Saprolegniomycetes</taxon>
        <taxon>Saprolegniales</taxon>
        <taxon>Verrucalvaceae</taxon>
        <taxon>Aphanomyces</taxon>
    </lineage>
</organism>
<reference evidence="1" key="2">
    <citation type="submission" date="2019-06" db="EMBL/GenBank/DDBJ databases">
        <title>Genomics analysis of Aphanomyces spp. identifies a new class of oomycete effector associated with host adaptation.</title>
        <authorList>
            <person name="Gaulin E."/>
        </authorList>
    </citation>
    <scope>NUCLEOTIDE SEQUENCE</scope>
    <source>
        <strain evidence="1">CBS 578.67</strain>
    </source>
</reference>
<reference evidence="2 3" key="1">
    <citation type="submission" date="2019-03" db="EMBL/GenBank/DDBJ databases">
        <authorList>
            <person name="Gaulin E."/>
            <person name="Dumas B."/>
        </authorList>
    </citation>
    <scope>NUCLEOTIDE SEQUENCE [LARGE SCALE GENOMIC DNA]</scope>
    <source>
        <strain evidence="2">CBS 568.67</strain>
    </source>
</reference>
<name>A0A485LPT0_9STRA</name>
<evidence type="ECO:0000313" key="1">
    <source>
        <dbReference type="EMBL" id="KAF0683890.1"/>
    </source>
</evidence>
<evidence type="ECO:0000313" key="3">
    <source>
        <dbReference type="Proteomes" id="UP000332933"/>
    </source>
</evidence>
<gene>
    <name evidence="2" type="primary">Aste57867_24117</name>
    <name evidence="1" type="ORF">As57867_024043</name>
    <name evidence="2" type="ORF">ASTE57867_24117</name>
</gene>
<dbReference type="EMBL" id="VJMH01007354">
    <property type="protein sequence ID" value="KAF0683890.1"/>
    <property type="molecule type" value="Genomic_DNA"/>
</dbReference>
<dbReference type="InterPro" id="IPR007858">
    <property type="entry name" value="Dpy-30_motif"/>
</dbReference>
<dbReference type="EMBL" id="CAADRA010007380">
    <property type="protein sequence ID" value="VFU00759.1"/>
    <property type="molecule type" value="Genomic_DNA"/>
</dbReference>
<keyword evidence="3" id="KW-1185">Reference proteome</keyword>
<evidence type="ECO:0000313" key="2">
    <source>
        <dbReference type="EMBL" id="VFU00759.1"/>
    </source>
</evidence>
<dbReference type="Proteomes" id="UP000332933">
    <property type="component" value="Unassembled WGS sequence"/>
</dbReference>
<dbReference type="Pfam" id="PF05186">
    <property type="entry name" value="Dpy-30"/>
    <property type="match status" value="1"/>
</dbReference>
<dbReference type="Gene3D" id="1.20.890.10">
    <property type="entry name" value="cAMP-dependent protein kinase regulatory subunit, dimerization-anchoring domain"/>
    <property type="match status" value="1"/>
</dbReference>
<protein>
    <submittedName>
        <fullName evidence="2">Aste57867_24117 protein</fullName>
    </submittedName>
</protein>
<proteinExistence type="predicted"/>
<dbReference type="AlphaFoldDB" id="A0A485LPT0"/>
<dbReference type="OrthoDB" id="432281at2759"/>
<accession>A0A485LPT0</accession>
<sequence>MTDRGHGYDFVYLKNTVGAPLAEALAQLALDQPDDPIDYVGNYLLKFVSNERERTERMIASRMRKTEADIAADIAAKKDEVAQKAKQAVHEALLADNATREVLLNSTDFTELCAVALAKLAAATKAEAAYLGRRVTDAEGANLIQWFAATPSSMCVLEKFVGEETGFTFDALKEVEPSADAPMDADGNPPPPAIPSYLHVENVIREPRLKYFGIPRMGAYLVKGIKYNSFLHDDVVQADAMPAVESWLLVAVDTMGQARPFSNEQIHEFTKWAATTCEAIESYEKRTAVAQIELRKVDERDVKPKLDAVKESLQANDTRVANAVEAIEDDAVKSVQEATIKAQLATEMLATQIEGLHIVGTSLIPFKAPILKTLAAGLVLLGVVATKAHVVNAATNLPHWDKIRTFVTNVQLTPKLQAFALETVSPTAVALAKELVGETAADDVELPSPAVLALLSWIQTVCASADVLAEAAVRQQEQDE</sequence>